<organism evidence="4 5">
    <name type="scientific">Ephemerocybe angulata</name>
    <dbReference type="NCBI Taxonomy" id="980116"/>
    <lineage>
        <taxon>Eukaryota</taxon>
        <taxon>Fungi</taxon>
        <taxon>Dikarya</taxon>
        <taxon>Basidiomycota</taxon>
        <taxon>Agaricomycotina</taxon>
        <taxon>Agaricomycetes</taxon>
        <taxon>Agaricomycetidae</taxon>
        <taxon>Agaricales</taxon>
        <taxon>Agaricineae</taxon>
        <taxon>Psathyrellaceae</taxon>
        <taxon>Ephemerocybe</taxon>
    </lineage>
</organism>
<sequence length="697" mass="77699">MDSLAPPSSSTDSLATADHFIYVTQVYFCDAVVLWDWFISLPREYRFVWRTRWTPVKLAYLFCRYWVITVVPYLLYCFVVDHSRETCERIFRIPVALAMWNQVGSEFVLLIRTYAFFSRNVYVLWFLLSALSGVVAYQLYVDTTQMLLLPFFKPPFDKGPCLPMSKPHSAHLLGFFVAPLLFDTVVTLMTVWKAFHIRRRNGGPNSRLIQTFLREGVFYYILISIANLINGIFYLQPRQVISAINIPLSVMLGPVLACRLILDLRERGSETVAHSEGTGIAAFTTKSVTQLHGSPYTPPGRNKSSRGRRSRGVVSTVSSGVVLTTLGTIHPEHLDLDVEQDGMEMDDIRIGVDLEILSTAVGGDDGEPLSDQDSHEGSPAPAYATFENVPRLQEKARRVGSVGPVAGASDRGGNTATPAHAINSLPTLGDHTTASTPPRRRTWKYTIGKSPKCLEPPRPLSVSPRYSPLSQNGVSLDLNLRVMASKCRDPTDCSSISFGVDAHKKVVCSGFTGIRSFDDRPHSPQISTQSCFTIESDLVQRGVIKGLGIERRWRSGAYFYSVNSIKQYENGKALSRRHAGHVLTLQLRRRLQDSVAAGNGGPLQALLTSHVLPHVECSSTIIARSLLPTVHQLKWSIQRDTLARMIKARFYKSGKAGFEAWLEKEGRHVVKEGEKVRLAICPDIRKRVGFFEALGRA</sequence>
<gene>
    <name evidence="4" type="ORF">D9611_005627</name>
</gene>
<evidence type="ECO:0000259" key="3">
    <source>
        <dbReference type="Pfam" id="PF20151"/>
    </source>
</evidence>
<feature type="domain" description="DUF6533" evidence="3">
    <location>
        <begin position="31"/>
        <end position="68"/>
    </location>
</feature>
<feature type="transmembrane region" description="Helical" evidence="2">
    <location>
        <begin position="20"/>
        <end position="38"/>
    </location>
</feature>
<evidence type="ECO:0000313" key="4">
    <source>
        <dbReference type="EMBL" id="KAF5323401.1"/>
    </source>
</evidence>
<accession>A0A8H5BIB4</accession>
<dbReference type="AlphaFoldDB" id="A0A8H5BIB4"/>
<keyword evidence="2" id="KW-1133">Transmembrane helix</keyword>
<feature type="region of interest" description="Disordered" evidence="1">
    <location>
        <begin position="291"/>
        <end position="314"/>
    </location>
</feature>
<feature type="transmembrane region" description="Helical" evidence="2">
    <location>
        <begin position="58"/>
        <end position="79"/>
    </location>
</feature>
<dbReference type="EMBL" id="JAACJK010000166">
    <property type="protein sequence ID" value="KAF5323401.1"/>
    <property type="molecule type" value="Genomic_DNA"/>
</dbReference>
<dbReference type="OrthoDB" id="2549021at2759"/>
<keyword evidence="5" id="KW-1185">Reference proteome</keyword>
<feature type="transmembrane region" description="Helical" evidence="2">
    <location>
        <begin position="122"/>
        <end position="140"/>
    </location>
</feature>
<evidence type="ECO:0000313" key="5">
    <source>
        <dbReference type="Proteomes" id="UP000541558"/>
    </source>
</evidence>
<feature type="compositionally biased region" description="Polar residues" evidence="1">
    <location>
        <begin position="424"/>
        <end position="436"/>
    </location>
</feature>
<feature type="region of interest" description="Disordered" evidence="1">
    <location>
        <begin position="361"/>
        <end position="382"/>
    </location>
</feature>
<feature type="transmembrane region" description="Helical" evidence="2">
    <location>
        <begin position="216"/>
        <end position="235"/>
    </location>
</feature>
<dbReference type="Proteomes" id="UP000541558">
    <property type="component" value="Unassembled WGS sequence"/>
</dbReference>
<feature type="region of interest" description="Disordered" evidence="1">
    <location>
        <begin position="419"/>
        <end position="439"/>
    </location>
</feature>
<reference evidence="4 5" key="1">
    <citation type="journal article" date="2020" name="ISME J.">
        <title>Uncovering the hidden diversity of litter-decomposition mechanisms in mushroom-forming fungi.</title>
        <authorList>
            <person name="Floudas D."/>
            <person name="Bentzer J."/>
            <person name="Ahren D."/>
            <person name="Johansson T."/>
            <person name="Persson P."/>
            <person name="Tunlid A."/>
        </authorList>
    </citation>
    <scope>NUCLEOTIDE SEQUENCE [LARGE SCALE GENOMIC DNA]</scope>
    <source>
        <strain evidence="4 5">CBS 175.51</strain>
    </source>
</reference>
<proteinExistence type="predicted"/>
<evidence type="ECO:0000256" key="2">
    <source>
        <dbReference type="SAM" id="Phobius"/>
    </source>
</evidence>
<keyword evidence="2" id="KW-0472">Membrane</keyword>
<comment type="caution">
    <text evidence="4">The sequence shown here is derived from an EMBL/GenBank/DDBJ whole genome shotgun (WGS) entry which is preliminary data.</text>
</comment>
<feature type="transmembrane region" description="Helical" evidence="2">
    <location>
        <begin position="91"/>
        <end position="110"/>
    </location>
</feature>
<protein>
    <recommendedName>
        <fullName evidence="3">DUF6533 domain-containing protein</fullName>
    </recommendedName>
</protein>
<dbReference type="Pfam" id="PF20151">
    <property type="entry name" value="DUF6533"/>
    <property type="match status" value="1"/>
</dbReference>
<evidence type="ECO:0000256" key="1">
    <source>
        <dbReference type="SAM" id="MobiDB-lite"/>
    </source>
</evidence>
<dbReference type="InterPro" id="IPR045340">
    <property type="entry name" value="DUF6533"/>
</dbReference>
<feature type="transmembrane region" description="Helical" evidence="2">
    <location>
        <begin position="172"/>
        <end position="195"/>
    </location>
</feature>
<name>A0A8H5BIB4_9AGAR</name>
<keyword evidence="2" id="KW-0812">Transmembrane</keyword>